<dbReference type="PANTHER" id="PTHR37419:SF8">
    <property type="entry name" value="TOXIN YJJJ"/>
    <property type="match status" value="1"/>
</dbReference>
<comment type="caution">
    <text evidence="5">The sequence shown here is derived from an EMBL/GenBank/DDBJ whole genome shotgun (WGS) entry which is preliminary data.</text>
</comment>
<name>A0A370NIN4_9BURK</name>
<dbReference type="InterPro" id="IPR052028">
    <property type="entry name" value="HipA_Ser/Thr_kinase"/>
</dbReference>
<feature type="domain" description="HipA-like C-terminal" evidence="4">
    <location>
        <begin position="171"/>
        <end position="401"/>
    </location>
</feature>
<sequence>MAKDQKLMTFAYLGDAWAPCGQLTMTEEGSALLASSFAYGLRYLDRPDAIEVDPVSLGIHGEQVKGRRLLPVNELTGFGGIRDAAPDSWGRRVIEAKLKVPANSLPESQYLLHAGSDRVGALDIRSDINTPPTSAVGNLHTIEYLMEAAERIEEGLPVPANLELIFVQGTALGGARPKATIRDDAGYLVLAKFPSKTDAFDVPLIEAASLLLAKEAGLNVPAVETRRLSDRRLMMIRRFDRYWLDRGAMPQADTDLLLAPAAIRTERRMPFVSGLTLIGCDETESRTKAYSELAAAIRKHCHTSVIRVDNEELFKRMVFNIFVTNDDDHLRNHGFIWDPRLPGWRLSPLYDVLPRPSHATERLLHLEIGPQGRSATIDNALAGCQRFSISTARAGELIGGIWAVVREWRVFFEQYGVGARDCDKIAPAFRHLHDISSAETRRHLRLPS</sequence>
<reference evidence="6" key="1">
    <citation type="submission" date="2018-06" db="EMBL/GenBank/DDBJ databases">
        <authorList>
            <person name="Feng T."/>
            <person name="Jeon C.O."/>
        </authorList>
    </citation>
    <scope>NUCLEOTIDE SEQUENCE [LARGE SCALE GENOMIC DNA]</scope>
    <source>
        <strain evidence="6">S23</strain>
    </source>
</reference>
<dbReference type="GO" id="GO:0004674">
    <property type="term" value="F:protein serine/threonine kinase activity"/>
    <property type="evidence" value="ECO:0007669"/>
    <property type="project" value="TreeGrafter"/>
</dbReference>
<dbReference type="AlphaFoldDB" id="A0A370NIN4"/>
<evidence type="ECO:0000256" key="3">
    <source>
        <dbReference type="ARBA" id="ARBA00022777"/>
    </source>
</evidence>
<keyword evidence="6" id="KW-1185">Reference proteome</keyword>
<dbReference type="PANTHER" id="PTHR37419">
    <property type="entry name" value="SERINE/THREONINE-PROTEIN KINASE TOXIN HIPA"/>
    <property type="match status" value="1"/>
</dbReference>
<gene>
    <name evidence="5" type="ORF">DN412_36875</name>
</gene>
<dbReference type="EMBL" id="QKWJ01000096">
    <property type="protein sequence ID" value="RDK05443.1"/>
    <property type="molecule type" value="Genomic_DNA"/>
</dbReference>
<dbReference type="RefSeq" id="WP_115216061.1">
    <property type="nucleotide sequence ID" value="NZ_QKWJ01000096.1"/>
</dbReference>
<protein>
    <submittedName>
        <fullName evidence="5">Type II toxin-antitoxin system HipA family toxin</fullName>
    </submittedName>
</protein>
<evidence type="ECO:0000259" key="4">
    <source>
        <dbReference type="Pfam" id="PF07804"/>
    </source>
</evidence>
<dbReference type="Gene3D" id="1.10.1070.20">
    <property type="match status" value="1"/>
</dbReference>
<evidence type="ECO:0000313" key="6">
    <source>
        <dbReference type="Proteomes" id="UP000255165"/>
    </source>
</evidence>
<dbReference type="InterPro" id="IPR012893">
    <property type="entry name" value="HipA-like_C"/>
</dbReference>
<evidence type="ECO:0000256" key="1">
    <source>
        <dbReference type="ARBA" id="ARBA00010164"/>
    </source>
</evidence>
<keyword evidence="3" id="KW-0418">Kinase</keyword>
<dbReference type="Proteomes" id="UP000255165">
    <property type="component" value="Unassembled WGS sequence"/>
</dbReference>
<accession>A0A370NIN4</accession>
<keyword evidence="2" id="KW-0808">Transferase</keyword>
<dbReference type="Pfam" id="PF07804">
    <property type="entry name" value="HipA_C"/>
    <property type="match status" value="1"/>
</dbReference>
<organism evidence="5 6">
    <name type="scientific">Cupriavidus lacunae</name>
    <dbReference type="NCBI Taxonomy" id="2666307"/>
    <lineage>
        <taxon>Bacteria</taxon>
        <taxon>Pseudomonadati</taxon>
        <taxon>Pseudomonadota</taxon>
        <taxon>Betaproteobacteria</taxon>
        <taxon>Burkholderiales</taxon>
        <taxon>Burkholderiaceae</taxon>
        <taxon>Cupriavidus</taxon>
    </lineage>
</organism>
<evidence type="ECO:0000256" key="2">
    <source>
        <dbReference type="ARBA" id="ARBA00022679"/>
    </source>
</evidence>
<evidence type="ECO:0000313" key="5">
    <source>
        <dbReference type="EMBL" id="RDK05443.1"/>
    </source>
</evidence>
<dbReference type="GO" id="GO:0005829">
    <property type="term" value="C:cytosol"/>
    <property type="evidence" value="ECO:0007669"/>
    <property type="project" value="TreeGrafter"/>
</dbReference>
<comment type="similarity">
    <text evidence="1">Belongs to the HipA Ser/Thr kinase family.</text>
</comment>
<proteinExistence type="inferred from homology"/>